<dbReference type="AlphaFoldDB" id="A0A272EWI4"/>
<dbReference type="GO" id="GO:0009279">
    <property type="term" value="C:cell outer membrane"/>
    <property type="evidence" value="ECO:0007669"/>
    <property type="project" value="UniProtKB-SubCell"/>
</dbReference>
<dbReference type="EMBL" id="NMRN01000010">
    <property type="protein sequence ID" value="PAS94030.1"/>
    <property type="molecule type" value="Genomic_DNA"/>
</dbReference>
<gene>
    <name evidence="8" type="ORF">BGI27_04405</name>
    <name evidence="9" type="ORF">CGU29_05150</name>
</gene>
<protein>
    <submittedName>
        <fullName evidence="9">Phospholipid:lipid A palmitoyltransferase</fullName>
    </submittedName>
</protein>
<comment type="subcellular location">
    <subcellularLocation>
        <location evidence="1">Cell outer membrane</location>
    </subcellularLocation>
</comment>
<keyword evidence="5" id="KW-0472">Membrane</keyword>
<evidence type="ECO:0000313" key="8">
    <source>
        <dbReference type="EMBL" id="KAF7600141.1"/>
    </source>
</evidence>
<dbReference type="InterPro" id="IPR011250">
    <property type="entry name" value="OMP/PagP_B-barrel"/>
</dbReference>
<comment type="similarity">
    <text evidence="2">Belongs to the lipid A palmitoyltransferase family.</text>
</comment>
<evidence type="ECO:0000256" key="4">
    <source>
        <dbReference type="ARBA" id="ARBA00022729"/>
    </source>
</evidence>
<dbReference type="Pfam" id="PF07017">
    <property type="entry name" value="PagP"/>
    <property type="match status" value="1"/>
</dbReference>
<evidence type="ECO:0000256" key="3">
    <source>
        <dbReference type="ARBA" id="ARBA00022679"/>
    </source>
</evidence>
<evidence type="ECO:0000256" key="6">
    <source>
        <dbReference type="ARBA" id="ARBA00023237"/>
    </source>
</evidence>
<keyword evidence="7" id="KW-0012">Acyltransferase</keyword>
<dbReference type="Proteomes" id="UP000216107">
    <property type="component" value="Unassembled WGS sequence"/>
</dbReference>
<evidence type="ECO:0000313" key="9">
    <source>
        <dbReference type="EMBL" id="PAS94030.1"/>
    </source>
</evidence>
<sequence>MSRAWPWYSPVSVISVTDARVPSMKFVVVVLQMLSCLLPLAVSAQTKPFYEELWDDTVGRTRETLDEGDWHFLLSARTYHMPFAYSKEQLDDQNNNPLPGFGFARGRYLENGNWSGIYALGFRDSWSKPSYLLGYNYNWVTQTEYARFGWGASMGLMTRNDYFNYFPFPYVLPTFSVGKGRVTLEASYVPALKRGTGNVAFFWLRF</sequence>
<dbReference type="GO" id="GO:0016746">
    <property type="term" value="F:acyltransferase activity"/>
    <property type="evidence" value="ECO:0007669"/>
    <property type="project" value="UniProtKB-KW"/>
</dbReference>
<reference evidence="8 11" key="1">
    <citation type="submission" date="2016-08" db="EMBL/GenBank/DDBJ databases">
        <title>Candidatus Dactylopiibacterium carminicum genome sequence.</title>
        <authorList>
            <person name="Ramirez-Puebla S.T."/>
            <person name="Ormeno-Orrillo E."/>
            <person name="Vera-Ponce De Leon A."/>
            <person name="Luis L."/>
            <person name="Sanchez-Flores A."/>
            <person name="Monica R."/>
            <person name="Martinez-Romero E."/>
        </authorList>
    </citation>
    <scope>NUCLEOTIDE SEQUENCE [LARGE SCALE GENOMIC DNA]</scope>
    <source>
        <strain evidence="8">END1</strain>
    </source>
</reference>
<keyword evidence="11" id="KW-1185">Reference proteome</keyword>
<evidence type="ECO:0000313" key="11">
    <source>
        <dbReference type="Proteomes" id="UP000623509"/>
    </source>
</evidence>
<dbReference type="SUPFAM" id="SSF56925">
    <property type="entry name" value="OMPA-like"/>
    <property type="match status" value="1"/>
</dbReference>
<keyword evidence="4" id="KW-0732">Signal</keyword>
<dbReference type="OrthoDB" id="9156803at2"/>
<organism evidence="9 10">
    <name type="scientific">Candidatus Dactylopiibacterium carminicum</name>
    <dbReference type="NCBI Taxonomy" id="857335"/>
    <lineage>
        <taxon>Bacteria</taxon>
        <taxon>Pseudomonadati</taxon>
        <taxon>Pseudomonadota</taxon>
        <taxon>Betaproteobacteria</taxon>
        <taxon>Rhodocyclales</taxon>
        <taxon>Rhodocyclaceae</taxon>
        <taxon>Candidatus Dactylopiibacterium</taxon>
    </lineage>
</organism>
<keyword evidence="3 9" id="KW-0808">Transferase</keyword>
<dbReference type="InterPro" id="IPR009746">
    <property type="entry name" value="LipidA_acyl_PagP"/>
</dbReference>
<evidence type="ECO:0000313" key="10">
    <source>
        <dbReference type="Proteomes" id="UP000216107"/>
    </source>
</evidence>
<keyword evidence="6" id="KW-0998">Cell outer membrane</keyword>
<accession>A0A272EWI4</accession>
<comment type="caution">
    <text evidence="9">The sequence shown here is derived from an EMBL/GenBank/DDBJ whole genome shotgun (WGS) entry which is preliminary data.</text>
</comment>
<evidence type="ECO:0000256" key="1">
    <source>
        <dbReference type="ARBA" id="ARBA00004442"/>
    </source>
</evidence>
<dbReference type="Gene3D" id="2.40.160.20">
    <property type="match status" value="1"/>
</dbReference>
<evidence type="ECO:0000256" key="7">
    <source>
        <dbReference type="ARBA" id="ARBA00023315"/>
    </source>
</evidence>
<name>A0A272EWI4_9RHOO</name>
<dbReference type="EMBL" id="MDUX01000009">
    <property type="protein sequence ID" value="KAF7600141.1"/>
    <property type="molecule type" value="Genomic_DNA"/>
</dbReference>
<evidence type="ECO:0000256" key="2">
    <source>
        <dbReference type="ARBA" id="ARBA00006368"/>
    </source>
</evidence>
<evidence type="ECO:0000256" key="5">
    <source>
        <dbReference type="ARBA" id="ARBA00023136"/>
    </source>
</evidence>
<proteinExistence type="inferred from homology"/>
<reference evidence="9 10" key="2">
    <citation type="submission" date="2017-07" db="EMBL/GenBank/DDBJ databases">
        <title>Candidatus Dactylopiibacterium carminicum, a nitrogen-fixing symbiont of the cochineal insect Dactylopius coccus and Dactylopius opuntiae (Hemiptera: Coccoidea: Dactylopiidae).</title>
        <authorList>
            <person name="Vera A."/>
        </authorList>
    </citation>
    <scope>NUCLEOTIDE SEQUENCE [LARGE SCALE GENOMIC DNA]</scope>
    <source>
        <strain evidence="9 10">NFDCM</strain>
    </source>
</reference>
<dbReference type="Proteomes" id="UP000623509">
    <property type="component" value="Unassembled WGS sequence"/>
</dbReference>